<dbReference type="OrthoDB" id="9982365at2"/>
<reference evidence="2 3" key="1">
    <citation type="submission" date="2016-10" db="EMBL/GenBank/DDBJ databases">
        <authorList>
            <person name="de Groot N.N."/>
        </authorList>
    </citation>
    <scope>NUCLEOTIDE SEQUENCE [LARGE SCALE GENOMIC DNA]</scope>
    <source>
        <strain evidence="2 3">LMG 23650</strain>
    </source>
</reference>
<feature type="transmembrane region" description="Helical" evidence="1">
    <location>
        <begin position="112"/>
        <end position="131"/>
    </location>
</feature>
<keyword evidence="1" id="KW-0812">Transmembrane</keyword>
<keyword evidence="1" id="KW-0472">Membrane</keyword>
<evidence type="ECO:0000313" key="2">
    <source>
        <dbReference type="EMBL" id="SFJ57278.1"/>
    </source>
</evidence>
<dbReference type="Proteomes" id="UP000199548">
    <property type="component" value="Unassembled WGS sequence"/>
</dbReference>
<keyword evidence="3" id="KW-1185">Reference proteome</keyword>
<keyword evidence="1" id="KW-1133">Transmembrane helix</keyword>
<gene>
    <name evidence="2" type="ORF">SAMN05192543_108181</name>
</gene>
<proteinExistence type="predicted"/>
<evidence type="ECO:0000256" key="1">
    <source>
        <dbReference type="SAM" id="Phobius"/>
    </source>
</evidence>
<sequence>MNVFRKVISIILHSLAGFIVFGGEIAAFMGSPGEKAKIGMVASLFIMAMIVFGIAVVIGNFSRRFDPVGIAMLSASAGTALTAIGVLSMLLSPELMDMLARQGASFRMVTQSVGEGALLTVVVAALGWMVIRFRNK</sequence>
<accession>A0A1I3SEU5</accession>
<protein>
    <submittedName>
        <fullName evidence="2">Uncharacterized protein</fullName>
    </submittedName>
</protein>
<feature type="transmembrane region" description="Helical" evidence="1">
    <location>
        <begin position="70"/>
        <end position="92"/>
    </location>
</feature>
<dbReference type="EMBL" id="FOQU01000008">
    <property type="protein sequence ID" value="SFJ57278.1"/>
    <property type="molecule type" value="Genomic_DNA"/>
</dbReference>
<feature type="transmembrane region" description="Helical" evidence="1">
    <location>
        <begin position="38"/>
        <end position="58"/>
    </location>
</feature>
<dbReference type="RefSeq" id="WP_091017263.1">
    <property type="nucleotide sequence ID" value="NZ_CP041745.1"/>
</dbReference>
<organism evidence="2 3">
    <name type="scientific">Paraburkholderia megapolitana</name>
    <dbReference type="NCBI Taxonomy" id="420953"/>
    <lineage>
        <taxon>Bacteria</taxon>
        <taxon>Pseudomonadati</taxon>
        <taxon>Pseudomonadota</taxon>
        <taxon>Betaproteobacteria</taxon>
        <taxon>Burkholderiales</taxon>
        <taxon>Burkholderiaceae</taxon>
        <taxon>Paraburkholderia</taxon>
    </lineage>
</organism>
<dbReference type="AlphaFoldDB" id="A0A1I3SEU5"/>
<evidence type="ECO:0000313" key="3">
    <source>
        <dbReference type="Proteomes" id="UP000199548"/>
    </source>
</evidence>
<name>A0A1I3SEU5_9BURK</name>